<evidence type="ECO:0000256" key="7">
    <source>
        <dbReference type="ARBA" id="ARBA00022989"/>
    </source>
</evidence>
<evidence type="ECO:0000256" key="11">
    <source>
        <dbReference type="ARBA" id="ARBA00023136"/>
    </source>
</evidence>
<dbReference type="RefSeq" id="XP_007868160.1">
    <property type="nucleotide sequence ID" value="XM_007869969.1"/>
</dbReference>
<comment type="subcellular location">
    <subcellularLocation>
        <location evidence="2">Membrane</location>
    </subcellularLocation>
</comment>
<proteinExistence type="inferred from homology"/>
<reference evidence="12 13" key="1">
    <citation type="journal article" date="2012" name="Science">
        <title>The Paleozoic origin of enzymatic lignin decomposition reconstructed from 31 fungal genomes.</title>
        <authorList>
            <person name="Floudas D."/>
            <person name="Binder M."/>
            <person name="Riley R."/>
            <person name="Barry K."/>
            <person name="Blanchette R.A."/>
            <person name="Henrissat B."/>
            <person name="Martinez A.T."/>
            <person name="Otillar R."/>
            <person name="Spatafora J.W."/>
            <person name="Yadav J.S."/>
            <person name="Aerts A."/>
            <person name="Benoit I."/>
            <person name="Boyd A."/>
            <person name="Carlson A."/>
            <person name="Copeland A."/>
            <person name="Coutinho P.M."/>
            <person name="de Vries R.P."/>
            <person name="Ferreira P."/>
            <person name="Findley K."/>
            <person name="Foster B."/>
            <person name="Gaskell J."/>
            <person name="Glotzer D."/>
            <person name="Gorecki P."/>
            <person name="Heitman J."/>
            <person name="Hesse C."/>
            <person name="Hori C."/>
            <person name="Igarashi K."/>
            <person name="Jurgens J.A."/>
            <person name="Kallen N."/>
            <person name="Kersten P."/>
            <person name="Kohler A."/>
            <person name="Kuees U."/>
            <person name="Kumar T.K.A."/>
            <person name="Kuo A."/>
            <person name="LaButti K."/>
            <person name="Larrondo L.F."/>
            <person name="Lindquist E."/>
            <person name="Ling A."/>
            <person name="Lombard V."/>
            <person name="Lucas S."/>
            <person name="Lundell T."/>
            <person name="Martin R."/>
            <person name="McLaughlin D.J."/>
            <person name="Morgenstern I."/>
            <person name="Morin E."/>
            <person name="Murat C."/>
            <person name="Nagy L.G."/>
            <person name="Nolan M."/>
            <person name="Ohm R.A."/>
            <person name="Patyshakuliyeva A."/>
            <person name="Rokas A."/>
            <person name="Ruiz-Duenas F.J."/>
            <person name="Sabat G."/>
            <person name="Salamov A."/>
            <person name="Samejima M."/>
            <person name="Schmutz J."/>
            <person name="Slot J.C."/>
            <person name="St John F."/>
            <person name="Stenlid J."/>
            <person name="Sun H."/>
            <person name="Sun S."/>
            <person name="Syed K."/>
            <person name="Tsang A."/>
            <person name="Wiebenga A."/>
            <person name="Young D."/>
            <person name="Pisabarro A."/>
            <person name="Eastwood D.C."/>
            <person name="Martin F."/>
            <person name="Cullen D."/>
            <person name="Grigoriev I.V."/>
            <person name="Hibbett D.S."/>
        </authorList>
    </citation>
    <scope>NUCLEOTIDE SEQUENCE [LARGE SCALE GENOMIC DNA]</scope>
    <source>
        <strain evidence="12 13">ATCC 11539</strain>
    </source>
</reference>
<keyword evidence="11" id="KW-0472">Membrane</keyword>
<protein>
    <submittedName>
        <fullName evidence="12">Cytochrome P450</fullName>
    </submittedName>
</protein>
<dbReference type="PANTHER" id="PTHR46300">
    <property type="entry name" value="P450, PUTATIVE (EUROFUNG)-RELATED-RELATED"/>
    <property type="match status" value="1"/>
</dbReference>
<evidence type="ECO:0000256" key="10">
    <source>
        <dbReference type="ARBA" id="ARBA00023033"/>
    </source>
</evidence>
<dbReference type="Pfam" id="PF00067">
    <property type="entry name" value="p450"/>
    <property type="match status" value="1"/>
</dbReference>
<comment type="cofactor">
    <cofactor evidence="1">
        <name>heme</name>
        <dbReference type="ChEBI" id="CHEBI:30413"/>
    </cofactor>
</comment>
<keyword evidence="5" id="KW-0812">Transmembrane</keyword>
<dbReference type="AlphaFoldDB" id="S7RJX0"/>
<evidence type="ECO:0000313" key="13">
    <source>
        <dbReference type="Proteomes" id="UP000030669"/>
    </source>
</evidence>
<dbReference type="InterPro" id="IPR036396">
    <property type="entry name" value="Cyt_P450_sf"/>
</dbReference>
<sequence length="239" mass="27506">GHIFQVPKKQVWRYFESLGERYGPVVGLSLAGDHLVILNHPDDAEELLNRRSHNYFSRKPLVYAGKYQSRGKRLVLLPYGPQLKLHRAAFYQMLQPRVIGSYEAMQEEESTRYLYNMLTKPLEADLNSKRYAAATVFRLSYGKRLSDDDQDLNAVLTILDNFIQDCYPGSHLVDALPMLDCLPDFLSPWRKSAHEKHLYTHLMREVEARIAAGDDSDCFAGRLLQDHDKDALETESLAY</sequence>
<dbReference type="GO" id="GO:0020037">
    <property type="term" value="F:heme binding"/>
    <property type="evidence" value="ECO:0007669"/>
    <property type="project" value="InterPro"/>
</dbReference>
<dbReference type="Proteomes" id="UP000030669">
    <property type="component" value="Unassembled WGS sequence"/>
</dbReference>
<evidence type="ECO:0000256" key="2">
    <source>
        <dbReference type="ARBA" id="ARBA00004370"/>
    </source>
</evidence>
<dbReference type="GO" id="GO:0004497">
    <property type="term" value="F:monooxygenase activity"/>
    <property type="evidence" value="ECO:0007669"/>
    <property type="project" value="UniProtKB-KW"/>
</dbReference>
<dbReference type="InterPro" id="IPR001128">
    <property type="entry name" value="Cyt_P450"/>
</dbReference>
<accession>S7RJX0</accession>
<dbReference type="KEGG" id="gtr:GLOTRDRAFT_24237"/>
<keyword evidence="8" id="KW-0560">Oxidoreductase</keyword>
<dbReference type="GO" id="GO:0016020">
    <property type="term" value="C:membrane"/>
    <property type="evidence" value="ECO:0007669"/>
    <property type="project" value="UniProtKB-SubCell"/>
</dbReference>
<organism evidence="12 13">
    <name type="scientific">Gloeophyllum trabeum (strain ATCC 11539 / FP-39264 / Madison 617)</name>
    <name type="common">Brown rot fungus</name>
    <dbReference type="NCBI Taxonomy" id="670483"/>
    <lineage>
        <taxon>Eukaryota</taxon>
        <taxon>Fungi</taxon>
        <taxon>Dikarya</taxon>
        <taxon>Basidiomycota</taxon>
        <taxon>Agaricomycotina</taxon>
        <taxon>Agaricomycetes</taxon>
        <taxon>Gloeophyllales</taxon>
        <taxon>Gloeophyllaceae</taxon>
        <taxon>Gloeophyllum</taxon>
    </lineage>
</organism>
<dbReference type="OMA" id="RANHEYH"/>
<gene>
    <name evidence="12" type="ORF">GLOTRDRAFT_24237</name>
</gene>
<keyword evidence="7" id="KW-1133">Transmembrane helix</keyword>
<evidence type="ECO:0000256" key="1">
    <source>
        <dbReference type="ARBA" id="ARBA00001971"/>
    </source>
</evidence>
<keyword evidence="9" id="KW-0408">Iron</keyword>
<dbReference type="GeneID" id="19305121"/>
<keyword evidence="6" id="KW-0479">Metal-binding</keyword>
<keyword evidence="10" id="KW-0503">Monooxygenase</keyword>
<dbReference type="OrthoDB" id="2789670at2759"/>
<evidence type="ECO:0000256" key="4">
    <source>
        <dbReference type="ARBA" id="ARBA00022617"/>
    </source>
</evidence>
<dbReference type="InterPro" id="IPR050364">
    <property type="entry name" value="Cytochrome_P450_fung"/>
</dbReference>
<keyword evidence="4" id="KW-0349">Heme</keyword>
<dbReference type="GO" id="GO:0016705">
    <property type="term" value="F:oxidoreductase activity, acting on paired donors, with incorporation or reduction of molecular oxygen"/>
    <property type="evidence" value="ECO:0007669"/>
    <property type="project" value="InterPro"/>
</dbReference>
<dbReference type="EMBL" id="KB469306">
    <property type="protein sequence ID" value="EPQ52934.1"/>
    <property type="molecule type" value="Genomic_DNA"/>
</dbReference>
<dbReference type="SUPFAM" id="SSF48264">
    <property type="entry name" value="Cytochrome P450"/>
    <property type="match status" value="1"/>
</dbReference>
<evidence type="ECO:0000256" key="3">
    <source>
        <dbReference type="ARBA" id="ARBA00010617"/>
    </source>
</evidence>
<name>S7RJX0_GLOTA</name>
<evidence type="ECO:0000256" key="9">
    <source>
        <dbReference type="ARBA" id="ARBA00023004"/>
    </source>
</evidence>
<feature type="non-terminal residue" evidence="12">
    <location>
        <position position="239"/>
    </location>
</feature>
<keyword evidence="13" id="KW-1185">Reference proteome</keyword>
<dbReference type="PANTHER" id="PTHR46300:SF2">
    <property type="entry name" value="CYTOCHROME P450 MONOOXYGENASE ALNH-RELATED"/>
    <property type="match status" value="1"/>
</dbReference>
<evidence type="ECO:0000313" key="12">
    <source>
        <dbReference type="EMBL" id="EPQ52934.1"/>
    </source>
</evidence>
<dbReference type="GO" id="GO:0005506">
    <property type="term" value="F:iron ion binding"/>
    <property type="evidence" value="ECO:0007669"/>
    <property type="project" value="InterPro"/>
</dbReference>
<dbReference type="HOGENOM" id="CLU_1163515_0_0_1"/>
<evidence type="ECO:0000256" key="6">
    <source>
        <dbReference type="ARBA" id="ARBA00022723"/>
    </source>
</evidence>
<dbReference type="eggNOG" id="KOG0156">
    <property type="taxonomic scope" value="Eukaryota"/>
</dbReference>
<comment type="similarity">
    <text evidence="3">Belongs to the cytochrome P450 family.</text>
</comment>
<evidence type="ECO:0000256" key="8">
    <source>
        <dbReference type="ARBA" id="ARBA00023002"/>
    </source>
</evidence>
<evidence type="ECO:0000256" key="5">
    <source>
        <dbReference type="ARBA" id="ARBA00022692"/>
    </source>
</evidence>
<dbReference type="Gene3D" id="1.10.630.10">
    <property type="entry name" value="Cytochrome P450"/>
    <property type="match status" value="1"/>
</dbReference>
<feature type="non-terminal residue" evidence="12">
    <location>
        <position position="1"/>
    </location>
</feature>